<gene>
    <name evidence="1" type="ORF">WOLCODRAFT_109017</name>
</gene>
<reference evidence="1 2" key="1">
    <citation type="journal article" date="2012" name="Science">
        <title>The Paleozoic origin of enzymatic lignin decomposition reconstructed from 31 fungal genomes.</title>
        <authorList>
            <person name="Floudas D."/>
            <person name="Binder M."/>
            <person name="Riley R."/>
            <person name="Barry K."/>
            <person name="Blanchette R.A."/>
            <person name="Henrissat B."/>
            <person name="Martinez A.T."/>
            <person name="Otillar R."/>
            <person name="Spatafora J.W."/>
            <person name="Yadav J.S."/>
            <person name="Aerts A."/>
            <person name="Benoit I."/>
            <person name="Boyd A."/>
            <person name="Carlson A."/>
            <person name="Copeland A."/>
            <person name="Coutinho P.M."/>
            <person name="de Vries R.P."/>
            <person name="Ferreira P."/>
            <person name="Findley K."/>
            <person name="Foster B."/>
            <person name="Gaskell J."/>
            <person name="Glotzer D."/>
            <person name="Gorecki P."/>
            <person name="Heitman J."/>
            <person name="Hesse C."/>
            <person name="Hori C."/>
            <person name="Igarashi K."/>
            <person name="Jurgens J.A."/>
            <person name="Kallen N."/>
            <person name="Kersten P."/>
            <person name="Kohler A."/>
            <person name="Kuees U."/>
            <person name="Kumar T.K.A."/>
            <person name="Kuo A."/>
            <person name="LaButti K."/>
            <person name="Larrondo L.F."/>
            <person name="Lindquist E."/>
            <person name="Ling A."/>
            <person name="Lombard V."/>
            <person name="Lucas S."/>
            <person name="Lundell T."/>
            <person name="Martin R."/>
            <person name="McLaughlin D.J."/>
            <person name="Morgenstern I."/>
            <person name="Morin E."/>
            <person name="Murat C."/>
            <person name="Nagy L.G."/>
            <person name="Nolan M."/>
            <person name="Ohm R.A."/>
            <person name="Patyshakuliyeva A."/>
            <person name="Rokas A."/>
            <person name="Ruiz-Duenas F.J."/>
            <person name="Sabat G."/>
            <person name="Salamov A."/>
            <person name="Samejima M."/>
            <person name="Schmutz J."/>
            <person name="Slot J.C."/>
            <person name="St John F."/>
            <person name="Stenlid J."/>
            <person name="Sun H."/>
            <person name="Sun S."/>
            <person name="Syed K."/>
            <person name="Tsang A."/>
            <person name="Wiebenga A."/>
            <person name="Young D."/>
            <person name="Pisabarro A."/>
            <person name="Eastwood D.C."/>
            <person name="Martin F."/>
            <person name="Cullen D."/>
            <person name="Grigoriev I.V."/>
            <person name="Hibbett D.S."/>
        </authorList>
    </citation>
    <scope>NUCLEOTIDE SEQUENCE [LARGE SCALE GENOMIC DNA]</scope>
    <source>
        <strain evidence="1 2">MD-104</strain>
    </source>
</reference>
<evidence type="ECO:0000313" key="2">
    <source>
        <dbReference type="Proteomes" id="UP000218811"/>
    </source>
</evidence>
<dbReference type="Proteomes" id="UP000218811">
    <property type="component" value="Unassembled WGS sequence"/>
</dbReference>
<evidence type="ECO:0000313" key="1">
    <source>
        <dbReference type="EMBL" id="PCH36673.1"/>
    </source>
</evidence>
<accession>A0A2H3JA43</accession>
<organism evidence="1 2">
    <name type="scientific">Wolfiporia cocos (strain MD-104)</name>
    <name type="common">Brown rot fungus</name>
    <dbReference type="NCBI Taxonomy" id="742152"/>
    <lineage>
        <taxon>Eukaryota</taxon>
        <taxon>Fungi</taxon>
        <taxon>Dikarya</taxon>
        <taxon>Basidiomycota</taxon>
        <taxon>Agaricomycotina</taxon>
        <taxon>Agaricomycetes</taxon>
        <taxon>Polyporales</taxon>
        <taxon>Phaeolaceae</taxon>
        <taxon>Wolfiporia</taxon>
    </lineage>
</organism>
<proteinExistence type="predicted"/>
<keyword evidence="2" id="KW-1185">Reference proteome</keyword>
<dbReference type="OrthoDB" id="3147752at2759"/>
<dbReference type="STRING" id="742152.A0A2H3JA43"/>
<protein>
    <submittedName>
        <fullName evidence="1">Uncharacterized protein</fullName>
    </submittedName>
</protein>
<dbReference type="OMA" id="SASEHWT"/>
<dbReference type="AlphaFoldDB" id="A0A2H3JA43"/>
<sequence length="308" mass="34487">MKGAELRAAQTYLTKADSLSEAEILHMFEELNSHIYQLSAHMADNTKFDRSRHIPQTWTIPARMEVERLLGTQVIQLLATRSHSEEPFCVQVALQSCMVGFAKMIISTWNFNSFENNRHYSDVYEWLKVSEDPTVSGRWRALTITSLRALTLTEVTAPLLRDNLASFITDIILLAGPSAAPAEVYQNVVSRYGEEFLTLIDTMIRLQKIIGEEVISGQIEPMVHFCGETFNPEQMEDENAGKQQRTPRALDARNPVVVLGTMSLGVTRIKKKAMCSDAAGPASWVAVTLVKPKVVLETILDELQMSDA</sequence>
<dbReference type="EMBL" id="KB467887">
    <property type="protein sequence ID" value="PCH36673.1"/>
    <property type="molecule type" value="Genomic_DNA"/>
</dbReference>
<name>A0A2H3JA43_WOLCO</name>